<reference evidence="3 4" key="1">
    <citation type="submission" date="2017-12" db="EMBL/GenBank/DDBJ databases">
        <title>Sequencing, de novo assembly and annotation of complete genome of a new Thraustochytrid species, strain FCC1311.</title>
        <authorList>
            <person name="Sedici K."/>
            <person name="Godart F."/>
            <person name="Aiese Cigliano R."/>
            <person name="Sanseverino W."/>
            <person name="Barakat M."/>
            <person name="Ortet P."/>
            <person name="Marechal E."/>
            <person name="Cagnac O."/>
            <person name="Amato A."/>
        </authorList>
    </citation>
    <scope>NUCLEOTIDE SEQUENCE [LARGE SCALE GENOMIC DNA]</scope>
</reference>
<dbReference type="InterPro" id="IPR018253">
    <property type="entry name" value="DnaJ_domain_CS"/>
</dbReference>
<organism evidence="3 4">
    <name type="scientific">Hondaea fermentalgiana</name>
    <dbReference type="NCBI Taxonomy" id="2315210"/>
    <lineage>
        <taxon>Eukaryota</taxon>
        <taxon>Sar</taxon>
        <taxon>Stramenopiles</taxon>
        <taxon>Bigyra</taxon>
        <taxon>Labyrinthulomycetes</taxon>
        <taxon>Thraustochytrida</taxon>
        <taxon>Thraustochytriidae</taxon>
        <taxon>Hondaea</taxon>
    </lineage>
</organism>
<dbReference type="OrthoDB" id="110024at2759"/>
<dbReference type="CDD" id="cd04508">
    <property type="entry name" value="Tudor_SF"/>
    <property type="match status" value="1"/>
</dbReference>
<dbReference type="Pfam" id="PF00226">
    <property type="entry name" value="DnaJ"/>
    <property type="match status" value="1"/>
</dbReference>
<gene>
    <name evidence="3" type="ORF">FCC1311_076892</name>
</gene>
<dbReference type="Gene3D" id="2.30.30.140">
    <property type="match status" value="1"/>
</dbReference>
<dbReference type="PROSITE" id="PS00636">
    <property type="entry name" value="DNAJ_1"/>
    <property type="match status" value="1"/>
</dbReference>
<protein>
    <submittedName>
        <fullName evidence="3">Chaperone protein dnaJ 6</fullName>
    </submittedName>
</protein>
<dbReference type="GO" id="GO:0005634">
    <property type="term" value="C:nucleus"/>
    <property type="evidence" value="ECO:0007669"/>
    <property type="project" value="TreeGrafter"/>
</dbReference>
<feature type="compositionally biased region" description="Basic residues" evidence="1">
    <location>
        <begin position="337"/>
        <end position="349"/>
    </location>
</feature>
<dbReference type="InterPro" id="IPR056453">
    <property type="entry name" value="HTH_DNAJC9"/>
</dbReference>
<accession>A0A2R5GLF5</accession>
<dbReference type="GO" id="GO:0031072">
    <property type="term" value="F:heat shock protein binding"/>
    <property type="evidence" value="ECO:0007669"/>
    <property type="project" value="TreeGrafter"/>
</dbReference>
<evidence type="ECO:0000259" key="2">
    <source>
        <dbReference type="PROSITE" id="PS50076"/>
    </source>
</evidence>
<sequence length="428" mass="47118">MAKKVDLYEVLGVEKAATAAELRKAYHRRALVVHPDKAGKKLDDDGAAFKALTEAYEILKDPAKRKRYDRTGMVESDGFLSAYERFRGTEVTEKDVDSFLAKFRHSEAEEKDVVDYCKSHNGDMSTILASIIGSEDGDAERFRTIALNAVEDGRLAAEMKESIEQSQILTVAELDAAEEDILSDDEDGEEDDDEDYHEGDEEDEEGEDGEMDDFIVPDDEDEGQKAAEADEDEDEEVAAAAAAGGGTRGSSGSGRAGSSVIGFEVGTLVEARWRRGTNWYAGEVVAVHAPEPESGQDDDDEDEDEDGPPALPSYDILYDDDGTTETKVPASLVRLSRQTKRRKPKRRREAKVEEKEAENETAETGTKSGKRKAKDSKSAQEKRCKKTTKKKGGHDDDLGDIDPSLLAMFRDRNASRSKNFAAFAAKYS</sequence>
<dbReference type="CDD" id="cd06257">
    <property type="entry name" value="DnaJ"/>
    <property type="match status" value="1"/>
</dbReference>
<keyword evidence="4" id="KW-1185">Reference proteome</keyword>
<dbReference type="Pfam" id="PF23302">
    <property type="entry name" value="HTH_DNAJC9"/>
    <property type="match status" value="1"/>
</dbReference>
<proteinExistence type="predicted"/>
<dbReference type="PRINTS" id="PR00625">
    <property type="entry name" value="JDOMAIN"/>
</dbReference>
<feature type="compositionally biased region" description="Acidic residues" evidence="1">
    <location>
        <begin position="180"/>
        <end position="222"/>
    </location>
</feature>
<dbReference type="Gene3D" id="1.10.287.110">
    <property type="entry name" value="DnaJ domain"/>
    <property type="match status" value="1"/>
</dbReference>
<feature type="compositionally biased region" description="Acidic residues" evidence="1">
    <location>
        <begin position="294"/>
        <end position="307"/>
    </location>
</feature>
<dbReference type="PROSITE" id="PS50076">
    <property type="entry name" value="DNAJ_2"/>
    <property type="match status" value="1"/>
</dbReference>
<feature type="region of interest" description="Disordered" evidence="1">
    <location>
        <begin position="284"/>
        <end position="402"/>
    </location>
</feature>
<feature type="compositionally biased region" description="Basic residues" evidence="1">
    <location>
        <begin position="383"/>
        <end position="392"/>
    </location>
</feature>
<feature type="region of interest" description="Disordered" evidence="1">
    <location>
        <begin position="180"/>
        <end position="262"/>
    </location>
</feature>
<dbReference type="EMBL" id="BEYU01000099">
    <property type="protein sequence ID" value="GBG31465.1"/>
    <property type="molecule type" value="Genomic_DNA"/>
</dbReference>
<evidence type="ECO:0000313" key="3">
    <source>
        <dbReference type="EMBL" id="GBG31465.1"/>
    </source>
</evidence>
<name>A0A2R5GLF5_9STRA</name>
<dbReference type="PANTHER" id="PTHR44144">
    <property type="entry name" value="DNAJ HOMOLOG SUBFAMILY C MEMBER 9"/>
    <property type="match status" value="1"/>
</dbReference>
<dbReference type="SMART" id="SM00271">
    <property type="entry name" value="DnaJ"/>
    <property type="match status" value="1"/>
</dbReference>
<comment type="caution">
    <text evidence="3">The sequence shown here is derived from an EMBL/GenBank/DDBJ whole genome shotgun (WGS) entry which is preliminary data.</text>
</comment>
<dbReference type="GO" id="GO:0005737">
    <property type="term" value="C:cytoplasm"/>
    <property type="evidence" value="ECO:0007669"/>
    <property type="project" value="TreeGrafter"/>
</dbReference>
<dbReference type="Proteomes" id="UP000241890">
    <property type="component" value="Unassembled WGS sequence"/>
</dbReference>
<dbReference type="PANTHER" id="PTHR44144:SF1">
    <property type="entry name" value="DNAJ HOMOLOG SUBFAMILY C MEMBER 9"/>
    <property type="match status" value="1"/>
</dbReference>
<dbReference type="InParanoid" id="A0A2R5GLF5"/>
<dbReference type="InterPro" id="IPR001623">
    <property type="entry name" value="DnaJ_domain"/>
</dbReference>
<evidence type="ECO:0000256" key="1">
    <source>
        <dbReference type="SAM" id="MobiDB-lite"/>
    </source>
</evidence>
<feature type="compositionally biased region" description="Gly residues" evidence="1">
    <location>
        <begin position="243"/>
        <end position="255"/>
    </location>
</feature>
<dbReference type="SUPFAM" id="SSF46565">
    <property type="entry name" value="Chaperone J-domain"/>
    <property type="match status" value="1"/>
</dbReference>
<dbReference type="AlphaFoldDB" id="A0A2R5GLF5"/>
<feature type="domain" description="J" evidence="2">
    <location>
        <begin position="6"/>
        <end position="72"/>
    </location>
</feature>
<evidence type="ECO:0000313" key="4">
    <source>
        <dbReference type="Proteomes" id="UP000241890"/>
    </source>
</evidence>
<dbReference type="InterPro" id="IPR052594">
    <property type="entry name" value="J_domain-containing_protein"/>
</dbReference>
<dbReference type="InterPro" id="IPR036869">
    <property type="entry name" value="J_dom_sf"/>
</dbReference>